<dbReference type="OrthoDB" id="10397883at2759"/>
<comment type="caution">
    <text evidence="2">The sequence shown here is derived from an EMBL/GenBank/DDBJ whole genome shotgun (WGS) entry which is preliminary data.</text>
</comment>
<dbReference type="Proteomes" id="UP000016801">
    <property type="component" value="Unassembled WGS sequence"/>
</dbReference>
<dbReference type="HOGENOM" id="CLU_1326249_0_0_1"/>
<reference evidence="2 3" key="1">
    <citation type="journal article" date="2013" name="PLoS Genet.">
        <title>Plant-symbiotic fungi as chemical engineers: Multi-genome analysis of the Clavicipitaceae reveals dynamics of alkaloid loci.</title>
        <authorList>
            <person name="Schardl C.L."/>
            <person name="Young C.A."/>
            <person name="Hesse U."/>
            <person name="Amyotte S.G."/>
            <person name="Andreeva K."/>
            <person name="Calie P.J."/>
            <person name="Fleetwood D.J."/>
            <person name="Haws D.C."/>
            <person name="Moore N."/>
            <person name="Oeser B."/>
            <person name="Panaccione D.G."/>
            <person name="Schweri K.K."/>
            <person name="Voisey C.R."/>
            <person name="Farman M.L."/>
            <person name="Jaromczyk J.W."/>
            <person name="Roe B.A."/>
            <person name="O'Sullivan D.M."/>
            <person name="Scott B."/>
            <person name="Tudzynski P."/>
            <person name="An Z."/>
            <person name="Arnaoudova E.G."/>
            <person name="Bullock C.T."/>
            <person name="Charlton N.D."/>
            <person name="Chen L."/>
            <person name="Cox M."/>
            <person name="Dinkins R.D."/>
            <person name="Florea S."/>
            <person name="Glenn A.E."/>
            <person name="Gordon A."/>
            <person name="Gueldener U."/>
            <person name="Harris D.R."/>
            <person name="Hollin W."/>
            <person name="Jaromczyk J."/>
            <person name="Johnson R.D."/>
            <person name="Khan A.K."/>
            <person name="Leistner E."/>
            <person name="Leuchtmann A."/>
            <person name="Li C."/>
            <person name="Liu J."/>
            <person name="Liu J."/>
            <person name="Liu M."/>
            <person name="Mace W."/>
            <person name="Machado C."/>
            <person name="Nagabhyru P."/>
            <person name="Pan J."/>
            <person name="Schmid J."/>
            <person name="Sugawara K."/>
            <person name="Steiner U."/>
            <person name="Takach J.E."/>
            <person name="Tanaka E."/>
            <person name="Webb J.S."/>
            <person name="Wilson E.V."/>
            <person name="Wiseman J.L."/>
            <person name="Yoshida R."/>
            <person name="Zeng Z."/>
        </authorList>
    </citation>
    <scope>NUCLEOTIDE SEQUENCE [LARGE SCALE GENOMIC DNA]</scope>
    <source>
        <strain evidence="2 3">20.1</strain>
    </source>
</reference>
<protein>
    <submittedName>
        <fullName evidence="2">Uncharacterized protein</fullName>
    </submittedName>
</protein>
<proteinExistence type="predicted"/>
<sequence length="207" mass="23113">MDLAEPAQSHALQMVLSIRQGPAQPLALFMNDFNKWCARAGRLAPTGPPLIMINKYALNDFMRDRAAIRGYKSDVDYELYSQDLLVLGRDLEELPVFLNAKGSKVSVYVDRNTNLPLPAASDELAPADRQALALQLGPPGNFAGDSRPHPPAVSMQVRRQRLADGHCERCDTNPSHRWGDCQYRNFQSNPTMPRTRRRNVKNVTAGT</sequence>
<evidence type="ECO:0000313" key="3">
    <source>
        <dbReference type="Proteomes" id="UP000016801"/>
    </source>
</evidence>
<evidence type="ECO:0000256" key="1">
    <source>
        <dbReference type="SAM" id="MobiDB-lite"/>
    </source>
</evidence>
<dbReference type="VEuPathDB" id="FungiDB:CPUR_04407"/>
<name>M1WF33_CLAP2</name>
<dbReference type="AlphaFoldDB" id="M1WF33"/>
<keyword evidence="3" id="KW-1185">Reference proteome</keyword>
<dbReference type="EMBL" id="CAGA01000023">
    <property type="protein sequence ID" value="CCE30559.1"/>
    <property type="molecule type" value="Genomic_DNA"/>
</dbReference>
<gene>
    <name evidence="2" type="ORF">CPUR_04407</name>
</gene>
<evidence type="ECO:0000313" key="2">
    <source>
        <dbReference type="EMBL" id="CCE30559.1"/>
    </source>
</evidence>
<dbReference type="PhylomeDB" id="M1WF33"/>
<feature type="region of interest" description="Disordered" evidence="1">
    <location>
        <begin position="187"/>
        <end position="207"/>
    </location>
</feature>
<accession>M1WF33</accession>
<organism evidence="2 3">
    <name type="scientific">Claviceps purpurea (strain 20.1)</name>
    <name type="common">Ergot fungus</name>
    <name type="synonym">Sphacelia segetum</name>
    <dbReference type="NCBI Taxonomy" id="1111077"/>
    <lineage>
        <taxon>Eukaryota</taxon>
        <taxon>Fungi</taxon>
        <taxon>Dikarya</taxon>
        <taxon>Ascomycota</taxon>
        <taxon>Pezizomycotina</taxon>
        <taxon>Sordariomycetes</taxon>
        <taxon>Hypocreomycetidae</taxon>
        <taxon>Hypocreales</taxon>
        <taxon>Clavicipitaceae</taxon>
        <taxon>Claviceps</taxon>
    </lineage>
</organism>